<dbReference type="AlphaFoldDB" id="A0A1D1W7L5"/>
<dbReference type="PANTHER" id="PTHR20884:SF8">
    <property type="entry name" value="GDP-D-GLUCOSE PHOSPHORYLASE 1"/>
    <property type="match status" value="1"/>
</dbReference>
<evidence type="ECO:0000259" key="13">
    <source>
        <dbReference type="Pfam" id="PF26216"/>
    </source>
</evidence>
<dbReference type="OrthoDB" id="417175at2759"/>
<dbReference type="Pfam" id="PF26216">
    <property type="entry name" value="GDPGP1_C"/>
    <property type="match status" value="1"/>
</dbReference>
<evidence type="ECO:0000256" key="10">
    <source>
        <dbReference type="ARBA" id="ARBA00022695"/>
    </source>
</evidence>
<dbReference type="STRING" id="947166.A0A1D1W7L5"/>
<comment type="subcellular location">
    <subcellularLocation>
        <location evidence="3">Cytoplasm</location>
    </subcellularLocation>
</comment>
<dbReference type="GO" id="GO:0006006">
    <property type="term" value="P:glucose metabolic process"/>
    <property type="evidence" value="ECO:0007669"/>
    <property type="project" value="TreeGrafter"/>
</dbReference>
<dbReference type="EC" id="2.7.7.78" evidence="5"/>
<keyword evidence="12" id="KW-0378">Hydrolase</keyword>
<dbReference type="InterPro" id="IPR058866">
    <property type="entry name" value="GDPGP1_N"/>
</dbReference>
<dbReference type="GO" id="GO:0005085">
    <property type="term" value="F:guanyl-nucleotide exchange factor activity"/>
    <property type="evidence" value="ECO:0007669"/>
    <property type="project" value="UniProtKB-KW"/>
</dbReference>
<accession>A0A1D1W7L5</accession>
<evidence type="ECO:0000256" key="9">
    <source>
        <dbReference type="ARBA" id="ARBA00022679"/>
    </source>
</evidence>
<dbReference type="GO" id="GO:0016787">
    <property type="term" value="F:hydrolase activity"/>
    <property type="evidence" value="ECO:0007669"/>
    <property type="project" value="UniProtKB-KW"/>
</dbReference>
<dbReference type="Pfam" id="PF26217">
    <property type="entry name" value="GDPGP1_N"/>
    <property type="match status" value="1"/>
</dbReference>
<protein>
    <recommendedName>
        <fullName evidence="6">GDP-D-glucose phosphorylase 1</fullName>
        <ecNumber evidence="5">2.7.7.78</ecNumber>
    </recommendedName>
</protein>
<evidence type="ECO:0000256" key="6">
    <source>
        <dbReference type="ARBA" id="ARBA00018857"/>
    </source>
</evidence>
<name>A0A1D1W7L5_RAMVA</name>
<comment type="function">
    <text evidence="2">Specific and highly efficient GDP-D-glucose phosphorylase regulating the levels of GDP-D-glucose in cells.</text>
</comment>
<evidence type="ECO:0000256" key="12">
    <source>
        <dbReference type="ARBA" id="ARBA00022801"/>
    </source>
</evidence>
<comment type="caution">
    <text evidence="15">The sequence shown here is derived from an EMBL/GenBank/DDBJ whole genome shotgun (WGS) entry which is preliminary data.</text>
</comment>
<comment type="similarity">
    <text evidence="4">Belongs to the GDPGP1 family.</text>
</comment>
<dbReference type="InterPro" id="IPR058865">
    <property type="entry name" value="GDPGP1_C"/>
</dbReference>
<feature type="domain" description="GDPGP1-like C-terminal" evidence="13">
    <location>
        <begin position="288"/>
        <end position="413"/>
    </location>
</feature>
<feature type="domain" description="GDPGP1-like N-terminal" evidence="14">
    <location>
        <begin position="103"/>
        <end position="267"/>
    </location>
</feature>
<keyword evidence="7" id="KW-0963">Cytoplasm</keyword>
<keyword evidence="11" id="KW-0547">Nucleotide-binding</keyword>
<keyword evidence="9" id="KW-0808">Transferase</keyword>
<dbReference type="GO" id="GO:0080048">
    <property type="term" value="F:GDP-D-glucose phosphorylase activity"/>
    <property type="evidence" value="ECO:0007669"/>
    <property type="project" value="UniProtKB-EC"/>
</dbReference>
<keyword evidence="8" id="KW-0344">Guanine-nucleotide releasing factor</keyword>
<dbReference type="InterPro" id="IPR026506">
    <property type="entry name" value="GDPGP"/>
</dbReference>
<evidence type="ECO:0000256" key="5">
    <source>
        <dbReference type="ARBA" id="ARBA00012507"/>
    </source>
</evidence>
<comment type="catalytic activity">
    <reaction evidence="1">
        <text>GDP-alpha-D-glucose + phosphate = alpha-D-glucose 1-phosphate + GDP + H(+)</text>
        <dbReference type="Rhea" id="RHEA:30387"/>
        <dbReference type="ChEBI" id="CHEBI:15378"/>
        <dbReference type="ChEBI" id="CHEBI:43474"/>
        <dbReference type="ChEBI" id="CHEBI:58189"/>
        <dbReference type="ChEBI" id="CHEBI:58601"/>
        <dbReference type="ChEBI" id="CHEBI:62230"/>
        <dbReference type="EC" id="2.7.7.78"/>
    </reaction>
</comment>
<evidence type="ECO:0000313" key="15">
    <source>
        <dbReference type="EMBL" id="GAV09387.1"/>
    </source>
</evidence>
<evidence type="ECO:0000256" key="11">
    <source>
        <dbReference type="ARBA" id="ARBA00022741"/>
    </source>
</evidence>
<keyword evidence="16" id="KW-1185">Reference proteome</keyword>
<evidence type="ECO:0000256" key="7">
    <source>
        <dbReference type="ARBA" id="ARBA00022490"/>
    </source>
</evidence>
<proteinExistence type="inferred from homology"/>
<evidence type="ECO:0000313" key="16">
    <source>
        <dbReference type="Proteomes" id="UP000186922"/>
    </source>
</evidence>
<dbReference type="PANTHER" id="PTHR20884">
    <property type="entry name" value="GDP-D-GLUCOSE PHOSPHORYLASE 1"/>
    <property type="match status" value="1"/>
</dbReference>
<evidence type="ECO:0000256" key="8">
    <source>
        <dbReference type="ARBA" id="ARBA00022658"/>
    </source>
</evidence>
<evidence type="ECO:0000259" key="14">
    <source>
        <dbReference type="Pfam" id="PF26217"/>
    </source>
</evidence>
<keyword evidence="10" id="KW-0548">Nucleotidyltransferase</keyword>
<organism evidence="15 16">
    <name type="scientific">Ramazzottius varieornatus</name>
    <name type="common">Water bear</name>
    <name type="synonym">Tardigrade</name>
    <dbReference type="NCBI Taxonomy" id="947166"/>
    <lineage>
        <taxon>Eukaryota</taxon>
        <taxon>Metazoa</taxon>
        <taxon>Ecdysozoa</taxon>
        <taxon>Tardigrada</taxon>
        <taxon>Eutardigrada</taxon>
        <taxon>Parachela</taxon>
        <taxon>Hypsibioidea</taxon>
        <taxon>Ramazzottiidae</taxon>
        <taxon>Ramazzottius</taxon>
    </lineage>
</organism>
<evidence type="ECO:0000256" key="4">
    <source>
        <dbReference type="ARBA" id="ARBA00006451"/>
    </source>
</evidence>
<dbReference type="EMBL" id="BDGG01000022">
    <property type="protein sequence ID" value="GAV09387.1"/>
    <property type="molecule type" value="Genomic_DNA"/>
</dbReference>
<evidence type="ECO:0000256" key="2">
    <source>
        <dbReference type="ARBA" id="ARBA00003049"/>
    </source>
</evidence>
<gene>
    <name evidence="15" type="primary">RvY_18936-1</name>
    <name evidence="15" type="synonym">RvY_18936.1</name>
    <name evidence="15" type="ORF">RvY_18936</name>
</gene>
<reference evidence="15 16" key="1">
    <citation type="journal article" date="2016" name="Nat. Commun.">
        <title>Extremotolerant tardigrade genome and improved radiotolerance of human cultured cells by tardigrade-unique protein.</title>
        <authorList>
            <person name="Hashimoto T."/>
            <person name="Horikawa D.D."/>
            <person name="Saito Y."/>
            <person name="Kuwahara H."/>
            <person name="Kozuka-Hata H."/>
            <person name="Shin-I T."/>
            <person name="Minakuchi Y."/>
            <person name="Ohishi K."/>
            <person name="Motoyama A."/>
            <person name="Aizu T."/>
            <person name="Enomoto A."/>
            <person name="Kondo K."/>
            <person name="Tanaka S."/>
            <person name="Hara Y."/>
            <person name="Koshikawa S."/>
            <person name="Sagara H."/>
            <person name="Miura T."/>
            <person name="Yokobori S."/>
            <person name="Miyagawa K."/>
            <person name="Suzuki Y."/>
            <person name="Kubo T."/>
            <person name="Oyama M."/>
            <person name="Kohara Y."/>
            <person name="Fujiyama A."/>
            <person name="Arakawa K."/>
            <person name="Katayama T."/>
            <person name="Toyoda A."/>
            <person name="Kunieda T."/>
        </authorList>
    </citation>
    <scope>NUCLEOTIDE SEQUENCE [LARGE SCALE GENOMIC DNA]</scope>
    <source>
        <strain evidence="15 16">YOKOZUNA-1</strain>
    </source>
</reference>
<evidence type="ECO:0000256" key="1">
    <source>
        <dbReference type="ARBA" id="ARBA00000063"/>
    </source>
</evidence>
<dbReference type="Proteomes" id="UP000186922">
    <property type="component" value="Unassembled WGS sequence"/>
</dbReference>
<evidence type="ECO:0000256" key="3">
    <source>
        <dbReference type="ARBA" id="ARBA00004496"/>
    </source>
</evidence>
<dbReference type="GO" id="GO:0000166">
    <property type="term" value="F:nucleotide binding"/>
    <property type="evidence" value="ECO:0007669"/>
    <property type="project" value="UniProtKB-KW"/>
</dbReference>
<dbReference type="GO" id="GO:0005737">
    <property type="term" value="C:cytoplasm"/>
    <property type="evidence" value="ECO:0007669"/>
    <property type="project" value="UniProtKB-SubCell"/>
</dbReference>
<sequence>MTIMLSARDHNGRCWNHRLGRFRRYSLPEPDVDDTSAILRKRKVSDRSDSAQRDAKSQAFSSSVWSHMMLSDEAKEFLYTPADFVWFMTYSDYVFNAEARWTKFDKLLQSTWRSAHDCEGVFRYELNKLETKVLSGDYGFVAQLNAKRAQERRPPEVMASMSVPFNHDKFNFTKIKPQEVLFTLKESQQVKEDKSNGDFVIANISPLEFCHVLLVPKLYLCRPQILTLDALRIALHSILLSGSWKLRVGFNSMGALASVNHLHAHAYYIAHNLPTETLPALPLAGPCHTVSKYPASGFVLQFPPLDRRKPESLSDELELFVQDVHGFIHQLQVNEIPHNLFITRGTPLYADMSRKNLVIRVYIWTREFSYTQKDQTAFNAALCELSGHLPIKNEPAFGTVTERDVCRVLHDVTQEMFLKAKPLASKHFTSPNP</sequence>